<dbReference type="SUPFAM" id="SSF56112">
    <property type="entry name" value="Protein kinase-like (PK-like)"/>
    <property type="match status" value="1"/>
</dbReference>
<dbReference type="GO" id="GO:0005524">
    <property type="term" value="F:ATP binding"/>
    <property type="evidence" value="ECO:0007669"/>
    <property type="project" value="UniProtKB-KW"/>
</dbReference>
<dbReference type="PROSITE" id="PS00108">
    <property type="entry name" value="PROTEIN_KINASE_ST"/>
    <property type="match status" value="1"/>
</dbReference>
<keyword evidence="2" id="KW-0067">ATP-binding</keyword>
<dbReference type="EC" id="2.7.11.1" evidence="5"/>
<evidence type="ECO:0000259" key="4">
    <source>
        <dbReference type="PROSITE" id="PS50011"/>
    </source>
</evidence>
<dbReference type="InterPro" id="IPR000719">
    <property type="entry name" value="Prot_kinase_dom"/>
</dbReference>
<dbReference type="Pfam" id="PF00069">
    <property type="entry name" value="Pkinase"/>
    <property type="match status" value="1"/>
</dbReference>
<evidence type="ECO:0000256" key="1">
    <source>
        <dbReference type="ARBA" id="ARBA00022741"/>
    </source>
</evidence>
<dbReference type="Gene3D" id="1.10.510.10">
    <property type="entry name" value="Transferase(Phosphotransferase) domain 1"/>
    <property type="match status" value="1"/>
</dbReference>
<dbReference type="SMART" id="SM00220">
    <property type="entry name" value="S_TKc"/>
    <property type="match status" value="1"/>
</dbReference>
<reference evidence="5" key="1">
    <citation type="submission" date="2020-06" db="EMBL/GenBank/DDBJ databases">
        <title>Unique genomic features of the anaerobic methanotrophic archaea.</title>
        <authorList>
            <person name="Chadwick G.L."/>
            <person name="Skennerton C.T."/>
            <person name="Laso-Perez R."/>
            <person name="Leu A.O."/>
            <person name="Speth D.R."/>
            <person name="Yu H."/>
            <person name="Morgan-Lang C."/>
            <person name="Hatzenpichler R."/>
            <person name="Goudeau D."/>
            <person name="Malmstrom R."/>
            <person name="Brazelton W.J."/>
            <person name="Woyke T."/>
            <person name="Hallam S.J."/>
            <person name="Tyson G.W."/>
            <person name="Wegener G."/>
            <person name="Boetius A."/>
            <person name="Orphan V."/>
        </authorList>
    </citation>
    <scope>NUCLEOTIDE SEQUENCE</scope>
</reference>
<dbReference type="PROSITE" id="PS50011">
    <property type="entry name" value="PROTEIN_KINASE_DOM"/>
    <property type="match status" value="1"/>
</dbReference>
<dbReference type="PANTHER" id="PTHR44167:SF24">
    <property type="entry name" value="SERINE_THREONINE-PROTEIN KINASE CHK2"/>
    <property type="match status" value="1"/>
</dbReference>
<dbReference type="InterPro" id="IPR017441">
    <property type="entry name" value="Protein_kinase_ATP_BS"/>
</dbReference>
<keyword evidence="1" id="KW-0547">Nucleotide-binding</keyword>
<dbReference type="EMBL" id="MT631160">
    <property type="protein sequence ID" value="QNO45902.1"/>
    <property type="molecule type" value="Genomic_DNA"/>
</dbReference>
<protein>
    <submittedName>
        <fullName evidence="5">Serine/threonine-protein kinase PknD</fullName>
        <ecNumber evidence="5">2.7.11.1</ecNumber>
    </submittedName>
</protein>
<dbReference type="PANTHER" id="PTHR44167">
    <property type="entry name" value="OVARIAN-SPECIFIC SERINE/THREONINE-PROTEIN KINASE LOK-RELATED"/>
    <property type="match status" value="1"/>
</dbReference>
<dbReference type="InterPro" id="IPR011009">
    <property type="entry name" value="Kinase-like_dom_sf"/>
</dbReference>
<gene>
    <name evidence="5" type="primary">pknD</name>
    <name evidence="5" type="ORF">LAAKCKNM_00023</name>
</gene>
<feature type="coiled-coil region" evidence="3">
    <location>
        <begin position="270"/>
        <end position="334"/>
    </location>
</feature>
<dbReference type="CDD" id="cd14014">
    <property type="entry name" value="STKc_PknB_like"/>
    <property type="match status" value="1"/>
</dbReference>
<evidence type="ECO:0000313" key="5">
    <source>
        <dbReference type="EMBL" id="QNO45902.1"/>
    </source>
</evidence>
<keyword evidence="3" id="KW-0175">Coiled coil</keyword>
<accession>A0A7G9YD18</accession>
<feature type="domain" description="Protein kinase" evidence="4">
    <location>
        <begin position="12"/>
        <end position="276"/>
    </location>
</feature>
<evidence type="ECO:0000256" key="3">
    <source>
        <dbReference type="SAM" id="Coils"/>
    </source>
</evidence>
<dbReference type="InterPro" id="IPR008271">
    <property type="entry name" value="Ser/Thr_kinase_AS"/>
</dbReference>
<dbReference type="PROSITE" id="PS00107">
    <property type="entry name" value="PROTEIN_KINASE_ATP"/>
    <property type="match status" value="1"/>
</dbReference>
<dbReference type="GO" id="GO:0004674">
    <property type="term" value="F:protein serine/threonine kinase activity"/>
    <property type="evidence" value="ECO:0007669"/>
    <property type="project" value="UniProtKB-EC"/>
</dbReference>
<name>A0A7G9YD18_9EURY</name>
<evidence type="ECO:0000256" key="2">
    <source>
        <dbReference type="ARBA" id="ARBA00022840"/>
    </source>
</evidence>
<keyword evidence="5" id="KW-0418">Kinase</keyword>
<proteinExistence type="predicted"/>
<sequence length="463" mass="54671">MKKSEDFSLDDFEIITTLGEGATGIVHKVAPKQHIKKWFKCQYYALKVFKPTFFSYPNAVNRLRREVSILKKINHPNIVKYHYFRIDEEPVFYVSEYFESVDLFKWRQSNQINNGKLLSISSQLLTALRYIHGNRILHRDLKPENVLFNGLILKLCDFGVAKAQDDKTFTLTREFLGTIRYSAPEYLFDGEYNQSSEYYSFGLMVFFLITGKSFIDEKQVFSRQVFEVKEKEFKQFDLPVSWLSNRHIYEWLIAKLTAKDIKGRIKDPSLMEHIINLENLENNLQKLFVEFLEQNEVPTRRITPNLIKKISQKRREMKKTRKLLLEKYSEFKNEFKGRSELLNDLEEIMNNPKFEHLLTDYLAMDEDLRYEWLEKKIFGVGAGSHSLFDAKPFVWCLIRLENNKGNATKLAQLFQKDSEAIFRMREAFIENGDPGDSEAYRRAYEANDLLESSALSYIEAIFH</sequence>
<organism evidence="5">
    <name type="scientific">Candidatus Methanogaster sp. ANME-2c ERB4</name>
    <dbReference type="NCBI Taxonomy" id="2759911"/>
    <lineage>
        <taxon>Archaea</taxon>
        <taxon>Methanobacteriati</taxon>
        <taxon>Methanobacteriota</taxon>
        <taxon>Stenosarchaea group</taxon>
        <taxon>Methanomicrobia</taxon>
        <taxon>Methanosarcinales</taxon>
        <taxon>ANME-2 cluster</taxon>
        <taxon>Candidatus Methanogasteraceae</taxon>
        <taxon>Candidatus Methanogaster</taxon>
    </lineage>
</organism>
<dbReference type="AlphaFoldDB" id="A0A7G9YD18"/>
<keyword evidence="5" id="KW-0808">Transferase</keyword>